<accession>A0A942T471</accession>
<evidence type="ECO:0000313" key="5">
    <source>
        <dbReference type="EMBL" id="MCH6266688.1"/>
    </source>
</evidence>
<comment type="caution">
    <text evidence="4">The sequence shown here is derived from an EMBL/GenBank/DDBJ whole genome shotgun (WGS) entry which is preliminary data.</text>
</comment>
<dbReference type="EMBL" id="JAGYPE010000005">
    <property type="protein sequence ID" value="MBS4184803.1"/>
    <property type="molecule type" value="Genomic_DNA"/>
</dbReference>
<proteinExistence type="predicted"/>
<sequence length="434" mass="48361">MGKNKQMFKLFVVLFFSTAFIFSFSHFGAKAFESMSNADGKYSEGTTVGSMDVSGKTPDEALSLLEEQYVNWVKDTSMEMQYGEKTASFDLNLFALDTNTTVASIKEGQSNPIYLSIDKEQVEEQLQTLFPQMKLADYDLGKLTQSLNEKAANFQTGTHSFNLYNDFLLADHIDKDAVINVATVKTTNLSNLQTIIDKNIKMEIPENGTVSLLEFAKKNHIDNIETLNVLATGIYKAVLASNFTIIERNISIHLPNYAELGYEAKVDPAKMVDLAISNPNKSNYSINFQIDNGLLKVTLKGQKFLYDYKITTKDEQKLKPKTIVQYSPALSPGKKKIQTAGEEGLIIKVYREVYQGEQLVKSENISEDYYPPVYQVEVQGITAANEQQTSTATTNQTSIDNSSSSTNTSNQAQSTATGEQQESDIWGKPNEQPK</sequence>
<dbReference type="EMBL" id="JAGYPE020000024">
    <property type="protein sequence ID" value="MCH6266688.1"/>
    <property type="molecule type" value="Genomic_DNA"/>
</dbReference>
<gene>
    <name evidence="5" type="ORF">KHB02_014250</name>
    <name evidence="4" type="ORF">KHB02_25840</name>
</gene>
<reference evidence="4" key="1">
    <citation type="submission" date="2021-05" db="EMBL/GenBank/DDBJ databases">
        <title>Novel Bacillus species.</title>
        <authorList>
            <person name="Liu G."/>
        </authorList>
    </citation>
    <scope>NUCLEOTIDE SEQUENCE</scope>
    <source>
        <strain evidence="4 6">FJAT-50051</strain>
    </source>
</reference>
<name>A0A942T471_9BACI</name>
<evidence type="ECO:0000256" key="1">
    <source>
        <dbReference type="ARBA" id="ARBA00022729"/>
    </source>
</evidence>
<dbReference type="RefSeq" id="WP_213144700.1">
    <property type="nucleotide sequence ID" value="NZ_JAGYPE020000024.1"/>
</dbReference>
<feature type="compositionally biased region" description="Low complexity" evidence="2">
    <location>
        <begin position="387"/>
        <end position="417"/>
    </location>
</feature>
<protein>
    <submittedName>
        <fullName evidence="4">G5 domain-containing protein</fullName>
    </submittedName>
</protein>
<dbReference type="SMART" id="SM01208">
    <property type="entry name" value="G5"/>
    <property type="match status" value="1"/>
</dbReference>
<dbReference type="InterPro" id="IPR052913">
    <property type="entry name" value="Glycopeptide_resist_protein"/>
</dbReference>
<keyword evidence="1" id="KW-0732">Signal</keyword>
<dbReference type="InterPro" id="IPR011098">
    <property type="entry name" value="G5_dom"/>
</dbReference>
<dbReference type="PANTHER" id="PTHR35788">
    <property type="entry name" value="EXPORTED PROTEIN-RELATED"/>
    <property type="match status" value="1"/>
</dbReference>
<keyword evidence="6" id="KW-1185">Reference proteome</keyword>
<organism evidence="4">
    <name type="scientific">Neobacillus citreus</name>
    <dbReference type="NCBI Taxonomy" id="2833578"/>
    <lineage>
        <taxon>Bacteria</taxon>
        <taxon>Bacillati</taxon>
        <taxon>Bacillota</taxon>
        <taxon>Bacilli</taxon>
        <taxon>Bacillales</taxon>
        <taxon>Bacillaceae</taxon>
        <taxon>Neobacillus</taxon>
    </lineage>
</organism>
<evidence type="ECO:0000313" key="4">
    <source>
        <dbReference type="EMBL" id="MBS4184803.1"/>
    </source>
</evidence>
<dbReference type="Pfam" id="PF07501">
    <property type="entry name" value="G5"/>
    <property type="match status" value="1"/>
</dbReference>
<dbReference type="Proteomes" id="UP000677265">
    <property type="component" value="Unassembled WGS sequence"/>
</dbReference>
<dbReference type="Gene3D" id="2.20.230.10">
    <property type="entry name" value="Resuscitation-promoting factor rpfb"/>
    <property type="match status" value="1"/>
</dbReference>
<feature type="domain" description="G5" evidence="3">
    <location>
        <begin position="306"/>
        <end position="383"/>
    </location>
</feature>
<feature type="region of interest" description="Disordered" evidence="2">
    <location>
        <begin position="387"/>
        <end position="434"/>
    </location>
</feature>
<dbReference type="AlphaFoldDB" id="A0A942T471"/>
<dbReference type="PANTHER" id="PTHR35788:SF1">
    <property type="entry name" value="EXPORTED PROTEIN"/>
    <property type="match status" value="1"/>
</dbReference>
<evidence type="ECO:0000259" key="3">
    <source>
        <dbReference type="SMART" id="SM01208"/>
    </source>
</evidence>
<evidence type="ECO:0000313" key="6">
    <source>
        <dbReference type="Proteomes" id="UP000677265"/>
    </source>
</evidence>
<evidence type="ECO:0000256" key="2">
    <source>
        <dbReference type="SAM" id="MobiDB-lite"/>
    </source>
</evidence>